<dbReference type="InterPro" id="IPR008979">
    <property type="entry name" value="Galactose-bd-like_sf"/>
</dbReference>
<reference evidence="2 3" key="1">
    <citation type="submission" date="2019-09" db="EMBL/GenBank/DDBJ databases">
        <title>Bird 10,000 Genomes (B10K) Project - Family phase.</title>
        <authorList>
            <person name="Zhang G."/>
        </authorList>
    </citation>
    <scope>NUCLEOTIDE SEQUENCE [LARGE SCALE GENOMIC DNA]</scope>
    <source>
        <strain evidence="2">OUT-0059</strain>
        <tissue evidence="2">Muscle</tissue>
    </source>
</reference>
<dbReference type="AlphaFoldDB" id="A0A7L3Q298"/>
<dbReference type="GO" id="GO:0000012">
    <property type="term" value="P:single strand break repair"/>
    <property type="evidence" value="ECO:0007669"/>
    <property type="project" value="InterPro"/>
</dbReference>
<dbReference type="GO" id="GO:0005634">
    <property type="term" value="C:nucleus"/>
    <property type="evidence" value="ECO:0007669"/>
    <property type="project" value="InterPro"/>
</dbReference>
<dbReference type="GO" id="GO:0003684">
    <property type="term" value="F:damaged DNA binding"/>
    <property type="evidence" value="ECO:0007669"/>
    <property type="project" value="InterPro"/>
</dbReference>
<accession>A0A7L3Q298</accession>
<evidence type="ECO:0000259" key="1">
    <source>
        <dbReference type="Pfam" id="PF01834"/>
    </source>
</evidence>
<dbReference type="Proteomes" id="UP000551443">
    <property type="component" value="Unassembled WGS sequence"/>
</dbReference>
<dbReference type="InterPro" id="IPR002706">
    <property type="entry name" value="Xrcc1_N"/>
</dbReference>
<feature type="domain" description="DNA-repair protein Xrcc1 N-terminal" evidence="1">
    <location>
        <begin position="7"/>
        <end position="36"/>
    </location>
</feature>
<organism evidence="2 3">
    <name type="scientific">Xiphorhynchus elegans</name>
    <name type="common">elegant woodcreeper</name>
    <dbReference type="NCBI Taxonomy" id="269412"/>
    <lineage>
        <taxon>Eukaryota</taxon>
        <taxon>Metazoa</taxon>
        <taxon>Chordata</taxon>
        <taxon>Craniata</taxon>
        <taxon>Vertebrata</taxon>
        <taxon>Euteleostomi</taxon>
        <taxon>Archelosauria</taxon>
        <taxon>Archosauria</taxon>
        <taxon>Dinosauria</taxon>
        <taxon>Saurischia</taxon>
        <taxon>Theropoda</taxon>
        <taxon>Coelurosauria</taxon>
        <taxon>Aves</taxon>
        <taxon>Neognathae</taxon>
        <taxon>Neoaves</taxon>
        <taxon>Telluraves</taxon>
        <taxon>Australaves</taxon>
        <taxon>Passeriformes</taxon>
        <taxon>Dendrocolaptidae</taxon>
        <taxon>Xiphorhynchus</taxon>
    </lineage>
</organism>
<evidence type="ECO:0000313" key="3">
    <source>
        <dbReference type="Proteomes" id="UP000551443"/>
    </source>
</evidence>
<dbReference type="Pfam" id="PF01834">
    <property type="entry name" value="XRCC1_N"/>
    <property type="match status" value="1"/>
</dbReference>
<sequence>EVGVVLAVGQKWDCLRLTCSQPFSPHSHFGLSFIRLRTPQEQEAEPPRLLPGLKDAKPSDSHWCSSPDFHQTSFPKLCLRSREEQLRSRLWRLEEGAWSPTYLSHPGQMVLLAVQSRALRPRAG</sequence>
<dbReference type="Gene3D" id="2.60.120.260">
    <property type="entry name" value="Galactose-binding domain-like"/>
    <property type="match status" value="1"/>
</dbReference>
<name>A0A7L3Q298_9DEND</name>
<comment type="caution">
    <text evidence="2">The sequence shown here is derived from an EMBL/GenBank/DDBJ whole genome shotgun (WGS) entry which is preliminary data.</text>
</comment>
<dbReference type="SUPFAM" id="SSF49785">
    <property type="entry name" value="Galactose-binding domain-like"/>
    <property type="match status" value="1"/>
</dbReference>
<proteinExistence type="predicted"/>
<feature type="non-terminal residue" evidence="2">
    <location>
        <position position="124"/>
    </location>
</feature>
<keyword evidence="3" id="KW-1185">Reference proteome</keyword>
<evidence type="ECO:0000313" key="2">
    <source>
        <dbReference type="EMBL" id="NXU95408.1"/>
    </source>
</evidence>
<feature type="non-terminal residue" evidence="2">
    <location>
        <position position="1"/>
    </location>
</feature>
<gene>
    <name evidence="2" type="primary">Trpc2</name>
    <name evidence="2" type="ORF">XIPELE_R14519</name>
</gene>
<dbReference type="EMBL" id="VZUH01089387">
    <property type="protein sequence ID" value="NXU95408.1"/>
    <property type="molecule type" value="Genomic_DNA"/>
</dbReference>
<protein>
    <submittedName>
        <fullName evidence="2">TRPC2 protein</fullName>
    </submittedName>
</protein>